<organism evidence="4 5">
    <name type="scientific">Diabrotica virgifera virgifera</name>
    <name type="common">western corn rootworm</name>
    <dbReference type="NCBI Taxonomy" id="50390"/>
    <lineage>
        <taxon>Eukaryota</taxon>
        <taxon>Metazoa</taxon>
        <taxon>Ecdysozoa</taxon>
        <taxon>Arthropoda</taxon>
        <taxon>Hexapoda</taxon>
        <taxon>Insecta</taxon>
        <taxon>Pterygota</taxon>
        <taxon>Neoptera</taxon>
        <taxon>Endopterygota</taxon>
        <taxon>Coleoptera</taxon>
        <taxon>Polyphaga</taxon>
        <taxon>Cucujiformia</taxon>
        <taxon>Chrysomeloidea</taxon>
        <taxon>Chrysomelidae</taxon>
        <taxon>Galerucinae</taxon>
        <taxon>Diabroticina</taxon>
        <taxon>Diabroticites</taxon>
        <taxon>Diabrotica</taxon>
    </lineage>
</organism>
<feature type="domain" description="DDE Tnp4" evidence="3">
    <location>
        <begin position="130"/>
        <end position="203"/>
    </location>
</feature>
<sequence>MREGSDPFAIQNTRFIQLFRLNKDMAQYVLNRILPVLNQGNNPVAIPSILKFFGTLSFYASGSHQRVIGQSFNLSMSQPSLSRAIQDVTIAIINTLSDEWVRFPRSAEEKDQIKARFMEARHFPGVIGAVDCTHLEIVCPIEDEHIYFNRKGYHSKNCQIICDHDLKILNINAGHGGASHDSYIWRNSAVRIELEACYQRGKRTHSSDNVFIIAIVTSWMALERLGCDMDRLKL</sequence>
<protein>
    <recommendedName>
        <fullName evidence="3">DDE Tnp4 domain-containing protein</fullName>
    </recommendedName>
</protein>
<dbReference type="InterPro" id="IPR027806">
    <property type="entry name" value="HARBI1_dom"/>
</dbReference>
<accession>A0ABM5L2I8</accession>
<evidence type="ECO:0000256" key="2">
    <source>
        <dbReference type="ARBA" id="ARBA00022723"/>
    </source>
</evidence>
<evidence type="ECO:0000259" key="3">
    <source>
        <dbReference type="Pfam" id="PF13359"/>
    </source>
</evidence>
<evidence type="ECO:0000313" key="5">
    <source>
        <dbReference type="Proteomes" id="UP001652700"/>
    </source>
</evidence>
<dbReference type="Proteomes" id="UP001652700">
    <property type="component" value="Unplaced"/>
</dbReference>
<evidence type="ECO:0000256" key="1">
    <source>
        <dbReference type="ARBA" id="ARBA00001968"/>
    </source>
</evidence>
<keyword evidence="2" id="KW-0479">Metal-binding</keyword>
<dbReference type="Pfam" id="PF13359">
    <property type="entry name" value="DDE_Tnp_4"/>
    <property type="match status" value="1"/>
</dbReference>
<proteinExistence type="predicted"/>
<comment type="cofactor">
    <cofactor evidence="1">
        <name>a divalent metal cation</name>
        <dbReference type="ChEBI" id="CHEBI:60240"/>
    </cofactor>
</comment>
<name>A0ABM5L2I8_DIAVI</name>
<dbReference type="RefSeq" id="XP_050516652.1">
    <property type="nucleotide sequence ID" value="XM_050660695.1"/>
</dbReference>
<reference evidence="4" key="1">
    <citation type="submission" date="2025-05" db="UniProtKB">
        <authorList>
            <consortium name="EnsemblMetazoa"/>
        </authorList>
    </citation>
    <scope>IDENTIFICATION</scope>
</reference>
<keyword evidence="5" id="KW-1185">Reference proteome</keyword>
<evidence type="ECO:0000313" key="4">
    <source>
        <dbReference type="EnsemblMetazoa" id="XP_050516652.1"/>
    </source>
</evidence>
<dbReference type="EnsemblMetazoa" id="XM_050660695.1">
    <property type="protein sequence ID" value="XP_050516652.1"/>
    <property type="gene ID" value="LOC126891518"/>
</dbReference>
<dbReference type="GeneID" id="126891518"/>